<evidence type="ECO:0008006" key="4">
    <source>
        <dbReference type="Google" id="ProtNLM"/>
    </source>
</evidence>
<evidence type="ECO:0000313" key="2">
    <source>
        <dbReference type="EMBL" id="VVC89260.1"/>
    </source>
</evidence>
<gene>
    <name evidence="2" type="ORF">LSINAPIS_LOCUS2432</name>
</gene>
<dbReference type="Proteomes" id="UP000324832">
    <property type="component" value="Unassembled WGS sequence"/>
</dbReference>
<reference evidence="2 3" key="1">
    <citation type="submission" date="2017-07" db="EMBL/GenBank/DDBJ databases">
        <authorList>
            <person name="Talla V."/>
            <person name="Backstrom N."/>
        </authorList>
    </citation>
    <scope>NUCLEOTIDE SEQUENCE [LARGE SCALE GENOMIC DNA]</scope>
</reference>
<dbReference type="EMBL" id="FZQP02000493">
    <property type="protein sequence ID" value="VVC89260.1"/>
    <property type="molecule type" value="Genomic_DNA"/>
</dbReference>
<evidence type="ECO:0000256" key="1">
    <source>
        <dbReference type="SAM" id="SignalP"/>
    </source>
</evidence>
<feature type="signal peptide" evidence="1">
    <location>
        <begin position="1"/>
        <end position="22"/>
    </location>
</feature>
<sequence>MASRTGAAIAMVMAKKLGLVLALHHPMTVQQGNTTQPAPNHTTLQLSHKKTELQNPRAPLMYTVSRSRNVKIITQTKPAERTQMIRKRTNRIKPNKRSPLMKKISRHLKWTRSTLRMN</sequence>
<keyword evidence="3" id="KW-1185">Reference proteome</keyword>
<dbReference type="AlphaFoldDB" id="A0A5E4PTE8"/>
<proteinExistence type="predicted"/>
<evidence type="ECO:0000313" key="3">
    <source>
        <dbReference type="Proteomes" id="UP000324832"/>
    </source>
</evidence>
<keyword evidence="1" id="KW-0732">Signal</keyword>
<protein>
    <recommendedName>
        <fullName evidence="4">Secreted protein</fullName>
    </recommendedName>
</protein>
<organism evidence="2 3">
    <name type="scientific">Leptidea sinapis</name>
    <dbReference type="NCBI Taxonomy" id="189913"/>
    <lineage>
        <taxon>Eukaryota</taxon>
        <taxon>Metazoa</taxon>
        <taxon>Ecdysozoa</taxon>
        <taxon>Arthropoda</taxon>
        <taxon>Hexapoda</taxon>
        <taxon>Insecta</taxon>
        <taxon>Pterygota</taxon>
        <taxon>Neoptera</taxon>
        <taxon>Endopterygota</taxon>
        <taxon>Lepidoptera</taxon>
        <taxon>Glossata</taxon>
        <taxon>Ditrysia</taxon>
        <taxon>Papilionoidea</taxon>
        <taxon>Pieridae</taxon>
        <taxon>Dismorphiinae</taxon>
        <taxon>Leptidea</taxon>
    </lineage>
</organism>
<feature type="chain" id="PRO_5022991403" description="Secreted protein" evidence="1">
    <location>
        <begin position="23"/>
        <end position="118"/>
    </location>
</feature>
<accession>A0A5E4PTE8</accession>
<name>A0A5E4PTE8_9NEOP</name>